<keyword evidence="3" id="KW-0560">Oxidoreductase</keyword>
<gene>
    <name evidence="6" type="ORF">FHX73_13188</name>
</gene>
<dbReference type="PANTHER" id="PTHR48267:SF1">
    <property type="entry name" value="BILIRUBIN OXIDASE"/>
    <property type="match status" value="1"/>
</dbReference>
<dbReference type="Gene3D" id="2.60.40.420">
    <property type="entry name" value="Cupredoxins - blue copper proteins"/>
    <property type="match status" value="3"/>
</dbReference>
<dbReference type="PROSITE" id="PS00080">
    <property type="entry name" value="MULTICOPPER_OXIDASE2"/>
    <property type="match status" value="1"/>
</dbReference>
<evidence type="ECO:0000313" key="7">
    <source>
        <dbReference type="Proteomes" id="UP000317940"/>
    </source>
</evidence>
<dbReference type="SUPFAM" id="SSF49503">
    <property type="entry name" value="Cupredoxins"/>
    <property type="match status" value="3"/>
</dbReference>
<evidence type="ECO:0000256" key="1">
    <source>
        <dbReference type="ARBA" id="ARBA00010609"/>
    </source>
</evidence>
<dbReference type="EMBL" id="VIWT01000003">
    <property type="protein sequence ID" value="TWF90144.1"/>
    <property type="molecule type" value="Genomic_DNA"/>
</dbReference>
<proteinExistence type="inferred from homology"/>
<name>A0A561TSP9_9ACTN</name>
<keyword evidence="7" id="KW-1185">Reference proteome</keyword>
<comment type="caution">
    <text evidence="6">The sequence shown here is derived from an EMBL/GenBank/DDBJ whole genome shotgun (WGS) entry which is preliminary data.</text>
</comment>
<accession>A0A561TSP9</accession>
<keyword evidence="2" id="KW-0479">Metal-binding</keyword>
<keyword evidence="6" id="KW-0946">Virion</keyword>
<dbReference type="InterPro" id="IPR011707">
    <property type="entry name" value="Cu-oxidase-like_N"/>
</dbReference>
<dbReference type="GO" id="GO:0005507">
    <property type="term" value="F:copper ion binding"/>
    <property type="evidence" value="ECO:0007669"/>
    <property type="project" value="InterPro"/>
</dbReference>
<dbReference type="Proteomes" id="UP000317940">
    <property type="component" value="Unassembled WGS sequence"/>
</dbReference>
<keyword evidence="6" id="KW-0167">Capsid protein</keyword>
<dbReference type="AlphaFoldDB" id="A0A561TSP9"/>
<evidence type="ECO:0000256" key="3">
    <source>
        <dbReference type="ARBA" id="ARBA00023002"/>
    </source>
</evidence>
<dbReference type="InterPro" id="IPR045087">
    <property type="entry name" value="Cu-oxidase_fam"/>
</dbReference>
<protein>
    <submittedName>
        <fullName evidence="6">Spore coat protein A</fullName>
    </submittedName>
</protein>
<dbReference type="Pfam" id="PF07732">
    <property type="entry name" value="Cu-oxidase_3"/>
    <property type="match status" value="2"/>
</dbReference>
<evidence type="ECO:0000313" key="6">
    <source>
        <dbReference type="EMBL" id="TWF90144.1"/>
    </source>
</evidence>
<organism evidence="6 7">
    <name type="scientific">Kitasatospora viridis</name>
    <dbReference type="NCBI Taxonomy" id="281105"/>
    <lineage>
        <taxon>Bacteria</taxon>
        <taxon>Bacillati</taxon>
        <taxon>Actinomycetota</taxon>
        <taxon>Actinomycetes</taxon>
        <taxon>Kitasatosporales</taxon>
        <taxon>Streptomycetaceae</taxon>
        <taxon>Kitasatospora</taxon>
    </lineage>
</organism>
<dbReference type="Pfam" id="PF07731">
    <property type="entry name" value="Cu-oxidase_2"/>
    <property type="match status" value="1"/>
</dbReference>
<dbReference type="RefSeq" id="WP_145909375.1">
    <property type="nucleotide sequence ID" value="NZ_BAAAMZ010000001.1"/>
</dbReference>
<dbReference type="InterPro" id="IPR011706">
    <property type="entry name" value="Cu-oxidase_C"/>
</dbReference>
<feature type="domain" description="Plastocyanin-like" evidence="4">
    <location>
        <begin position="465"/>
        <end position="590"/>
    </location>
</feature>
<evidence type="ECO:0000259" key="5">
    <source>
        <dbReference type="Pfam" id="PF07732"/>
    </source>
</evidence>
<feature type="domain" description="Plastocyanin-like" evidence="5">
    <location>
        <begin position="133"/>
        <end position="198"/>
    </location>
</feature>
<evidence type="ECO:0000256" key="2">
    <source>
        <dbReference type="ARBA" id="ARBA00022723"/>
    </source>
</evidence>
<evidence type="ECO:0000259" key="4">
    <source>
        <dbReference type="Pfam" id="PF07731"/>
    </source>
</evidence>
<dbReference type="InterPro" id="IPR008972">
    <property type="entry name" value="Cupredoxin"/>
</dbReference>
<dbReference type="InterPro" id="IPR002355">
    <property type="entry name" value="Cu_oxidase_Cu_BS"/>
</dbReference>
<reference evidence="6 7" key="1">
    <citation type="submission" date="2019-06" db="EMBL/GenBank/DDBJ databases">
        <title>Sequencing the genomes of 1000 actinobacteria strains.</title>
        <authorList>
            <person name="Klenk H.-P."/>
        </authorList>
    </citation>
    <scope>NUCLEOTIDE SEQUENCE [LARGE SCALE GENOMIC DNA]</scope>
    <source>
        <strain evidence="6 7">DSM 44826</strain>
    </source>
</reference>
<dbReference type="CDD" id="cd13844">
    <property type="entry name" value="CuRO_1_BOD_CotA_like"/>
    <property type="match status" value="1"/>
</dbReference>
<dbReference type="GO" id="GO:0016491">
    <property type="term" value="F:oxidoreductase activity"/>
    <property type="evidence" value="ECO:0007669"/>
    <property type="project" value="UniProtKB-KW"/>
</dbReference>
<comment type="similarity">
    <text evidence="1">Belongs to the multicopper oxidase family.</text>
</comment>
<sequence length="604" mass="66345">MTAPTGGPAPATDPTRLTKFLDPLRIPTVLRPDPRDQHFELHVEQVSASQRLHSQLPPTPLWTYRGEFPGPTIEVRRGQRLRITWSNRIDTPFPVVDGDLPDQQDTLDANAPGIAPDKVNKQVADLPPWLVTHLHGARTGGGNDGWTENSILPGQSQLSEYGNDQPATALWYHDHAMGITRLNVQTGLAGLYLVRDAEEDALGLPAGPYETPLVLCDRNLELDLGTAGSFTGRLLHKSTGGFPFFGPYTLVNGVIWPYQEVRARWYRFRVLNASNTRTYRLHLVDEQGARVPDACWQIGTDSGLLGAPLPLPDGGLALMPAERADLLIDFSRLGARRLRLVDSATEPFGGAPLAAGASPADPDPAHLLPEPDVLEFRVADEPPQDAFTLPDRLAASYTRLTHDALPPHEHRLLVLARNKQQAFELWEMELVPAVEAPAAGTPVDGIVQLQGADGKLLTYRRVARTFDDTLNWHVRQDGWENWMILNTSIARHPIHIHLIRFQALSREQWDVTGFQEASGGTAPGSPLAYRAELPVDPSDQGWKDVIQVPSGQVVRIAGQFTGATGRFMYHCHLLGHEDEGMMRPFTVTPGAVLDLNGNGGSMAM</sequence>
<dbReference type="InterPro" id="IPR033138">
    <property type="entry name" value="Cu_oxidase_CS"/>
</dbReference>
<dbReference type="PROSITE" id="PS00079">
    <property type="entry name" value="MULTICOPPER_OXIDASE1"/>
    <property type="match status" value="1"/>
</dbReference>
<feature type="domain" description="Plastocyanin-like" evidence="5">
    <location>
        <begin position="56"/>
        <end position="93"/>
    </location>
</feature>
<dbReference type="OrthoDB" id="345021at2"/>
<dbReference type="PANTHER" id="PTHR48267">
    <property type="entry name" value="CUPREDOXIN SUPERFAMILY PROTEIN"/>
    <property type="match status" value="1"/>
</dbReference>